<sequence>ERRYRRHAAAAQPQLDGVRLHAELRAERGAAEIRASYRLVNRGPAPVDSIHLTTHPSVRTGAVTVDRPATVALSDDRRGYRILALGAPLRPGDTLRLDFTVRVGRRGFANDGAGDLVTANGSYLRSGGLPAIGYQPDRELADLGKRRDHQLPPRARVPSLDDSAARHALARAGAEQIAFEAVVGTDSAQRAVAPGALRRTWTAGGRRYFHYATERPIRNDYALFSARYAVRSGRWQPPRGEAGQAVEIEVLHHPGHGWNVDGMLAGVRASLAHLSAELGPYPYRQLRLVEHPGTTPTLHAYPINVSFEEGFALLDPSRDERAVDFPFAVVAHELAHQWWGGQLMPAPVEGAGLLSESLAWYSAMGVVEHAFGAEHLTRLVALMREAWLPPRAPADPPLLRASGWFLSYRKGPLAMYALREYVGAPQVNAALRRLLAAHGEGRPPLPTTRDLYRELEAVTPDSIRPLLHDLFAANTVWELATERVSAAPAPGGMTHLTLDVRARKIVVDTTGAVREVPMNDLVEVGAFAEGADGPAAAPLVRRLHRIRSGVQRITITAPAAATWAGVDPRRLLFDLEPGNNLARRASATSAGGSAPGEPRPAATWR</sequence>
<reference evidence="2" key="1">
    <citation type="submission" date="2020-02" db="EMBL/GenBank/DDBJ databases">
        <authorList>
            <person name="Meier V. D."/>
        </authorList>
    </citation>
    <scope>NUCLEOTIDE SEQUENCE</scope>
    <source>
        <strain evidence="2">AVDCRST_MAG11</strain>
    </source>
</reference>
<feature type="non-terminal residue" evidence="2">
    <location>
        <position position="1"/>
    </location>
</feature>
<dbReference type="EMBL" id="CADCTU010000731">
    <property type="protein sequence ID" value="CAA9348223.1"/>
    <property type="molecule type" value="Genomic_DNA"/>
</dbReference>
<protein>
    <recommendedName>
        <fullName evidence="3">Peptidase M1 membrane alanine aminopeptidase domain-containing protein</fullName>
    </recommendedName>
</protein>
<evidence type="ECO:0008006" key="3">
    <source>
        <dbReference type="Google" id="ProtNLM"/>
    </source>
</evidence>
<evidence type="ECO:0000313" key="2">
    <source>
        <dbReference type="EMBL" id="CAA9348223.1"/>
    </source>
</evidence>
<dbReference type="SUPFAM" id="SSF55486">
    <property type="entry name" value="Metalloproteases ('zincins'), catalytic domain"/>
    <property type="match status" value="1"/>
</dbReference>
<dbReference type="AlphaFoldDB" id="A0A6J4M3X5"/>
<dbReference type="Gene3D" id="1.10.390.10">
    <property type="entry name" value="Neutral Protease Domain 2"/>
    <property type="match status" value="1"/>
</dbReference>
<dbReference type="InterPro" id="IPR027268">
    <property type="entry name" value="Peptidase_M4/M1_CTD_sf"/>
</dbReference>
<feature type="region of interest" description="Disordered" evidence="1">
    <location>
        <begin position="584"/>
        <end position="605"/>
    </location>
</feature>
<gene>
    <name evidence="2" type="ORF">AVDCRST_MAG11-3355</name>
</gene>
<organism evidence="2">
    <name type="scientific">uncultured Gemmatimonadaceae bacterium</name>
    <dbReference type="NCBI Taxonomy" id="246130"/>
    <lineage>
        <taxon>Bacteria</taxon>
        <taxon>Pseudomonadati</taxon>
        <taxon>Gemmatimonadota</taxon>
        <taxon>Gemmatimonadia</taxon>
        <taxon>Gemmatimonadales</taxon>
        <taxon>Gemmatimonadaceae</taxon>
        <taxon>environmental samples</taxon>
    </lineage>
</organism>
<name>A0A6J4M3X5_9BACT</name>
<accession>A0A6J4M3X5</accession>
<proteinExistence type="predicted"/>
<evidence type="ECO:0000256" key="1">
    <source>
        <dbReference type="SAM" id="MobiDB-lite"/>
    </source>
</evidence>